<comment type="caution">
    <text evidence="1">The sequence shown here is derived from an EMBL/GenBank/DDBJ whole genome shotgun (WGS) entry which is preliminary data.</text>
</comment>
<dbReference type="AlphaFoldDB" id="A0A3M7R4K9"/>
<dbReference type="EMBL" id="REGN01004223">
    <property type="protein sequence ID" value="RNA18543.1"/>
    <property type="molecule type" value="Genomic_DNA"/>
</dbReference>
<reference evidence="1 2" key="1">
    <citation type="journal article" date="2018" name="Sci. Rep.">
        <title>Genomic signatures of local adaptation to the degree of environmental predictability in rotifers.</title>
        <authorList>
            <person name="Franch-Gras L."/>
            <person name="Hahn C."/>
            <person name="Garcia-Roger E.M."/>
            <person name="Carmona M.J."/>
            <person name="Serra M."/>
            <person name="Gomez A."/>
        </authorList>
    </citation>
    <scope>NUCLEOTIDE SEQUENCE [LARGE SCALE GENOMIC DNA]</scope>
    <source>
        <strain evidence="1">HYR1</strain>
    </source>
</reference>
<sequence length="111" mass="13086">MTFQMEIKISIEKSCYMIFEKILKSLIGSILDHSFLCLNSFSETNIKKIQVIQSSAVQIDFLSWVRDMSGLRTGLSHFVQLVVRLVEEYREGFESRYIENSTRFFNCYLEH</sequence>
<evidence type="ECO:0000313" key="1">
    <source>
        <dbReference type="EMBL" id="RNA18543.1"/>
    </source>
</evidence>
<protein>
    <submittedName>
        <fullName evidence="1">Uncharacterized protein</fullName>
    </submittedName>
</protein>
<proteinExistence type="predicted"/>
<accession>A0A3M7R4K9</accession>
<dbReference type="Proteomes" id="UP000276133">
    <property type="component" value="Unassembled WGS sequence"/>
</dbReference>
<name>A0A3M7R4K9_BRAPC</name>
<evidence type="ECO:0000313" key="2">
    <source>
        <dbReference type="Proteomes" id="UP000276133"/>
    </source>
</evidence>
<organism evidence="1 2">
    <name type="scientific">Brachionus plicatilis</name>
    <name type="common">Marine rotifer</name>
    <name type="synonym">Brachionus muelleri</name>
    <dbReference type="NCBI Taxonomy" id="10195"/>
    <lineage>
        <taxon>Eukaryota</taxon>
        <taxon>Metazoa</taxon>
        <taxon>Spiralia</taxon>
        <taxon>Gnathifera</taxon>
        <taxon>Rotifera</taxon>
        <taxon>Eurotatoria</taxon>
        <taxon>Monogononta</taxon>
        <taxon>Pseudotrocha</taxon>
        <taxon>Ploima</taxon>
        <taxon>Brachionidae</taxon>
        <taxon>Brachionus</taxon>
    </lineage>
</organism>
<dbReference type="OrthoDB" id="7998822at2759"/>
<keyword evidence="2" id="KW-1185">Reference proteome</keyword>
<gene>
    <name evidence="1" type="ORF">BpHYR1_018180</name>
</gene>